<evidence type="ECO:0000256" key="7">
    <source>
        <dbReference type="ARBA" id="ARBA00022827"/>
    </source>
</evidence>
<keyword evidence="8" id="KW-0560">Oxidoreductase</keyword>
<evidence type="ECO:0000256" key="2">
    <source>
        <dbReference type="ARBA" id="ARBA00005466"/>
    </source>
</evidence>
<feature type="signal peptide" evidence="11">
    <location>
        <begin position="1"/>
        <end position="19"/>
    </location>
</feature>
<dbReference type="InterPro" id="IPR016170">
    <property type="entry name" value="Cytok_DH_C_sf"/>
</dbReference>
<dbReference type="FunFam" id="3.30.465.10:FF:000021">
    <property type="entry name" value="Cytokinin dehydrogenase 1"/>
    <property type="match status" value="1"/>
</dbReference>
<accession>A0ABC9AJV8</accession>
<dbReference type="InterPro" id="IPR006093">
    <property type="entry name" value="Oxy_OxRdtase_FAD_BS"/>
</dbReference>
<evidence type="ECO:0000256" key="5">
    <source>
        <dbReference type="ARBA" id="ARBA00022630"/>
    </source>
</evidence>
<evidence type="ECO:0000256" key="8">
    <source>
        <dbReference type="ARBA" id="ARBA00023002"/>
    </source>
</evidence>
<evidence type="ECO:0000256" key="4">
    <source>
        <dbReference type="ARBA" id="ARBA00011928"/>
    </source>
</evidence>
<dbReference type="Gene3D" id="3.40.462.10">
    <property type="entry name" value="FAD-linked oxidases, C-terminal domain"/>
    <property type="match status" value="1"/>
</dbReference>
<dbReference type="SUPFAM" id="SSF56176">
    <property type="entry name" value="FAD-binding/transporter-associated domain-like"/>
    <property type="match status" value="1"/>
</dbReference>
<keyword evidence="14" id="KW-1185">Reference proteome</keyword>
<gene>
    <name evidence="13" type="ORF">URODEC1_LOCUS54670</name>
</gene>
<dbReference type="Proteomes" id="UP001497457">
    <property type="component" value="Chromosome 20rd"/>
</dbReference>
<dbReference type="PANTHER" id="PTHR13878:SF42">
    <property type="entry name" value="CYTOKININ DEHYDROGENASE 1"/>
    <property type="match status" value="1"/>
</dbReference>
<dbReference type="InterPro" id="IPR006094">
    <property type="entry name" value="Oxid_FAD_bind_N"/>
</dbReference>
<organism evidence="13 14">
    <name type="scientific">Urochloa decumbens</name>
    <dbReference type="NCBI Taxonomy" id="240449"/>
    <lineage>
        <taxon>Eukaryota</taxon>
        <taxon>Viridiplantae</taxon>
        <taxon>Streptophyta</taxon>
        <taxon>Embryophyta</taxon>
        <taxon>Tracheophyta</taxon>
        <taxon>Spermatophyta</taxon>
        <taxon>Magnoliopsida</taxon>
        <taxon>Liliopsida</taxon>
        <taxon>Poales</taxon>
        <taxon>Poaceae</taxon>
        <taxon>PACMAD clade</taxon>
        <taxon>Panicoideae</taxon>
        <taxon>Panicodae</taxon>
        <taxon>Paniceae</taxon>
        <taxon>Melinidinae</taxon>
        <taxon>Urochloa</taxon>
    </lineage>
</organism>
<reference evidence="14" key="1">
    <citation type="submission" date="2024-06" db="EMBL/GenBank/DDBJ databases">
        <authorList>
            <person name="Ryan C."/>
        </authorList>
    </citation>
    <scope>NUCLEOTIDE SEQUENCE [LARGE SCALE GENOMIC DNA]</scope>
</reference>
<evidence type="ECO:0000256" key="6">
    <source>
        <dbReference type="ARBA" id="ARBA00022729"/>
    </source>
</evidence>
<evidence type="ECO:0000256" key="11">
    <source>
        <dbReference type="SAM" id="SignalP"/>
    </source>
</evidence>
<dbReference type="SUPFAM" id="SSF55103">
    <property type="entry name" value="FAD-linked oxidases, C-terminal domain"/>
    <property type="match status" value="1"/>
</dbReference>
<dbReference type="InterPro" id="IPR016167">
    <property type="entry name" value="FAD-bd_PCMH_sub1"/>
</dbReference>
<dbReference type="Gene3D" id="3.30.465.10">
    <property type="match status" value="1"/>
</dbReference>
<name>A0ABC9AJV8_9POAL</name>
<feature type="domain" description="FAD-binding PCMH-type" evidence="12">
    <location>
        <begin position="63"/>
        <end position="249"/>
    </location>
</feature>
<evidence type="ECO:0000256" key="9">
    <source>
        <dbReference type="ARBA" id="ARBA00023180"/>
    </source>
</evidence>
<comment type="cofactor">
    <cofactor evidence="1">
        <name>FAD</name>
        <dbReference type="ChEBI" id="CHEBI:57692"/>
    </cofactor>
</comment>
<evidence type="ECO:0000313" key="14">
    <source>
        <dbReference type="Proteomes" id="UP001497457"/>
    </source>
</evidence>
<dbReference type="InterPro" id="IPR050432">
    <property type="entry name" value="FAD-linked_Oxidoreductases_BP"/>
</dbReference>
<keyword evidence="6 11" id="KW-0732">Signal</keyword>
<dbReference type="PROSITE" id="PS51387">
    <property type="entry name" value="FAD_PCMH"/>
    <property type="match status" value="1"/>
</dbReference>
<evidence type="ECO:0000256" key="3">
    <source>
        <dbReference type="ARBA" id="ARBA00011245"/>
    </source>
</evidence>
<dbReference type="InterPro" id="IPR016169">
    <property type="entry name" value="FAD-bd_PCMH_sub2"/>
</dbReference>
<dbReference type="EMBL" id="OZ075130">
    <property type="protein sequence ID" value="CAL4978321.1"/>
    <property type="molecule type" value="Genomic_DNA"/>
</dbReference>
<dbReference type="InterPro" id="IPR015345">
    <property type="entry name" value="Cytokinin_DH_FAD/cytokin-bd"/>
</dbReference>
<evidence type="ECO:0000259" key="12">
    <source>
        <dbReference type="PROSITE" id="PS51387"/>
    </source>
</evidence>
<evidence type="ECO:0000256" key="1">
    <source>
        <dbReference type="ARBA" id="ARBA00001974"/>
    </source>
</evidence>
<sequence length="534" mass="57481">MAVVYYLLLLAALIASCHAQGTSSSGDRRRPWPASLAKLAADGKLRTDTNATVPASMDFGNITSALPAAVLYPSSPGDLAALLTAAYSTPGWPYTVAFRGRGHSIMGQAFAPGGIVVNMASLAGGGKSGAAAAPARINVSADGRYVDAGGEQMWIDVLRASVARGVAPRSWTDYLYLTVGGTLSNAGVSGQTFRHGPQISNVYEMDVITGHGETVTCSKKLNADLFDAVLGGLGQFGVITRARIAVEPAPSKARWVRLIYTDFATFSGDQEWLIAPLPGGAFGPLSYVEGSVFVNKSLASDLKNTGFFSDADVARIVALAGERNATTVYSIEATLNYDNATTAASSVDQALKSVLDGLRYEPGFAFQRDVAYEDFLDRVHGEEVALNKVGLWRVPHPWLNMFVPGSRIADFDRGVFKGILQGTDIVGPLIVYPVNKSKWDDGMSAATPAEEVFYVVSLLFSSVSNDLAALQAQNQRIVRFCDSTGIEYKSYLSRYTDRDGWIRHFGSDKWKRFVDMKNKYDPKKLLSPGQDIFN</sequence>
<keyword evidence="5" id="KW-0285">Flavoprotein</keyword>
<keyword evidence="7" id="KW-0274">FAD</keyword>
<dbReference type="Pfam" id="PF01565">
    <property type="entry name" value="FAD_binding_4"/>
    <property type="match status" value="1"/>
</dbReference>
<proteinExistence type="inferred from homology"/>
<dbReference type="InterPro" id="IPR016166">
    <property type="entry name" value="FAD-bd_PCMH"/>
</dbReference>
<feature type="chain" id="PRO_5044750117" description="cytokinin dehydrogenase" evidence="11">
    <location>
        <begin position="20"/>
        <end position="534"/>
    </location>
</feature>
<dbReference type="GO" id="GO:0019139">
    <property type="term" value="F:cytokinin dehydrogenase activity"/>
    <property type="evidence" value="ECO:0007669"/>
    <property type="project" value="UniProtKB-EC"/>
</dbReference>
<evidence type="ECO:0000313" key="13">
    <source>
        <dbReference type="EMBL" id="CAL4978321.1"/>
    </source>
</evidence>
<dbReference type="Gene3D" id="3.30.43.10">
    <property type="entry name" value="Uridine Diphospho-n-acetylenolpyruvylglucosamine Reductase, domain 2"/>
    <property type="match status" value="1"/>
</dbReference>
<dbReference type="AlphaFoldDB" id="A0ABC9AJV8"/>
<comment type="similarity">
    <text evidence="2">Belongs to the oxygen-dependent FAD-linked oxidoreductase family.</text>
</comment>
<evidence type="ECO:0000256" key="10">
    <source>
        <dbReference type="ARBA" id="ARBA00048224"/>
    </source>
</evidence>
<dbReference type="PANTHER" id="PTHR13878">
    <property type="entry name" value="GULONOLACTONE OXIDASE"/>
    <property type="match status" value="1"/>
</dbReference>
<dbReference type="InterPro" id="IPR036318">
    <property type="entry name" value="FAD-bd_PCMH-like_sf"/>
</dbReference>
<dbReference type="Pfam" id="PF09265">
    <property type="entry name" value="Cytokin-bind"/>
    <property type="match status" value="1"/>
</dbReference>
<comment type="catalytic activity">
    <reaction evidence="10">
        <text>N(6)-dimethylallyladenine + A + H2O = 3-methyl-2-butenal + adenine + AH2</text>
        <dbReference type="Rhea" id="RHEA:13625"/>
        <dbReference type="ChEBI" id="CHEBI:13193"/>
        <dbReference type="ChEBI" id="CHEBI:15377"/>
        <dbReference type="ChEBI" id="CHEBI:15825"/>
        <dbReference type="ChEBI" id="CHEBI:16708"/>
        <dbReference type="ChEBI" id="CHEBI:17499"/>
        <dbReference type="ChEBI" id="CHEBI:17660"/>
        <dbReference type="EC" id="1.5.99.12"/>
    </reaction>
</comment>
<dbReference type="EC" id="1.5.99.12" evidence="4"/>
<keyword evidence="9" id="KW-0325">Glycoprotein</keyword>
<dbReference type="PROSITE" id="PS00862">
    <property type="entry name" value="OX2_COVAL_FAD"/>
    <property type="match status" value="1"/>
</dbReference>
<comment type="subunit">
    <text evidence="3">Monomer.</text>
</comment>
<reference evidence="13 14" key="2">
    <citation type="submission" date="2024-10" db="EMBL/GenBank/DDBJ databases">
        <authorList>
            <person name="Ryan C."/>
        </authorList>
    </citation>
    <scope>NUCLEOTIDE SEQUENCE [LARGE SCALE GENOMIC DNA]</scope>
</reference>
<dbReference type="InterPro" id="IPR016164">
    <property type="entry name" value="FAD-linked_Oxase-like_C"/>
</dbReference>
<protein>
    <recommendedName>
        <fullName evidence="4">cytokinin dehydrogenase</fullName>
        <ecNumber evidence="4">1.5.99.12</ecNumber>
    </recommendedName>
</protein>